<dbReference type="EMBL" id="SAUY01000019">
    <property type="protein sequence ID" value="RWR29538.1"/>
    <property type="molecule type" value="Genomic_DNA"/>
</dbReference>
<dbReference type="Gene3D" id="3.40.50.1820">
    <property type="entry name" value="alpha/beta hydrolase"/>
    <property type="match status" value="1"/>
</dbReference>
<reference evidence="1 2" key="1">
    <citation type="submission" date="2019-01" db="EMBL/GenBank/DDBJ databases">
        <title>Sinorhodobacter populi sp. nov. isolated from the symptomatic bark tissue of Populus euramericana canker.</title>
        <authorList>
            <person name="Xu G."/>
        </authorList>
    </citation>
    <scope>NUCLEOTIDE SEQUENCE [LARGE SCALE GENOMIC DNA]</scope>
    <source>
        <strain evidence="1 2">07D10-4-3</strain>
    </source>
</reference>
<organism evidence="1 2">
    <name type="scientific">Paenirhodobacter populi</name>
    <dbReference type="NCBI Taxonomy" id="2306993"/>
    <lineage>
        <taxon>Bacteria</taxon>
        <taxon>Pseudomonadati</taxon>
        <taxon>Pseudomonadota</taxon>
        <taxon>Alphaproteobacteria</taxon>
        <taxon>Rhodobacterales</taxon>
        <taxon>Rhodobacter group</taxon>
        <taxon>Paenirhodobacter</taxon>
    </lineage>
</organism>
<name>A0A443K9U0_9RHOB</name>
<protein>
    <recommendedName>
        <fullName evidence="3">Alpha/beta hydrolase</fullName>
    </recommendedName>
</protein>
<dbReference type="Proteomes" id="UP000284451">
    <property type="component" value="Unassembled WGS sequence"/>
</dbReference>
<dbReference type="AlphaFoldDB" id="A0A443K9U0"/>
<gene>
    <name evidence="1" type="ORF">D2T29_14040</name>
</gene>
<evidence type="ECO:0000313" key="2">
    <source>
        <dbReference type="Proteomes" id="UP000284451"/>
    </source>
</evidence>
<comment type="caution">
    <text evidence="1">The sequence shown here is derived from an EMBL/GenBank/DDBJ whole genome shotgun (WGS) entry which is preliminary data.</text>
</comment>
<dbReference type="RefSeq" id="WP_128232951.1">
    <property type="nucleotide sequence ID" value="NZ_SAUY01000019.1"/>
</dbReference>
<sequence length="271" mass="30999">MVNIQLARHYFVSTDNYWLEGYIYDQNALVVTFEHAGGERPRPDSLRTGWSSHFFRKRRVSHLCVKPAFIDWYQHRDLADAIIALRNRGFFLSFEKVVTYGASMGGFGALAYADLIGAQTVVALNPQSTQNRKIAPWDTRFPVSQQTPMDGPYADAVGKYRKAKDVIIVGDRHDHEDGLHMKRLAAPNVRILNTPFMGHGVAAYLNGMGLLAAIIMQPLRWGRDDGMLFEGLRKRRNFPHYYDNMLRHDRVKNSPRFTDIVTRAKMQNTGK</sequence>
<proteinExistence type="predicted"/>
<evidence type="ECO:0000313" key="1">
    <source>
        <dbReference type="EMBL" id="RWR29538.1"/>
    </source>
</evidence>
<evidence type="ECO:0008006" key="3">
    <source>
        <dbReference type="Google" id="ProtNLM"/>
    </source>
</evidence>
<dbReference type="InterPro" id="IPR029058">
    <property type="entry name" value="AB_hydrolase_fold"/>
</dbReference>
<dbReference type="SUPFAM" id="SSF53474">
    <property type="entry name" value="alpha/beta-Hydrolases"/>
    <property type="match status" value="1"/>
</dbReference>
<reference evidence="1 2" key="2">
    <citation type="submission" date="2019-01" db="EMBL/GenBank/DDBJ databases">
        <authorList>
            <person name="Li Y."/>
        </authorList>
    </citation>
    <scope>NUCLEOTIDE SEQUENCE [LARGE SCALE GENOMIC DNA]</scope>
    <source>
        <strain evidence="1 2">07D10-4-3</strain>
    </source>
</reference>
<accession>A0A443K9U0</accession>